<evidence type="ECO:0000259" key="3">
    <source>
        <dbReference type="Pfam" id="PF00141"/>
    </source>
</evidence>
<gene>
    <name evidence="4" type="ORF">CBR_g39625</name>
</gene>
<dbReference type="Gene3D" id="1.20.58.1620">
    <property type="match status" value="1"/>
</dbReference>
<dbReference type="OrthoDB" id="2113341at2759"/>
<dbReference type="GO" id="GO:0034599">
    <property type="term" value="P:cellular response to oxidative stress"/>
    <property type="evidence" value="ECO:0007669"/>
    <property type="project" value="InterPro"/>
</dbReference>
<dbReference type="InterPro" id="IPR002016">
    <property type="entry name" value="Haem_peroxidase"/>
</dbReference>
<dbReference type="PANTHER" id="PTHR31356">
    <property type="entry name" value="THYLAKOID LUMENAL 29 KDA PROTEIN, CHLOROPLASTIC-RELATED"/>
    <property type="match status" value="1"/>
</dbReference>
<dbReference type="GO" id="GO:0004601">
    <property type="term" value="F:peroxidase activity"/>
    <property type="evidence" value="ECO:0007669"/>
    <property type="project" value="InterPro"/>
</dbReference>
<dbReference type="CDD" id="cd00314">
    <property type="entry name" value="plant_peroxidase_like"/>
    <property type="match status" value="1"/>
</dbReference>
<dbReference type="EMBL" id="BFEA01000043">
    <property type="protein sequence ID" value="GBG63840.1"/>
    <property type="molecule type" value="Genomic_DNA"/>
</dbReference>
<evidence type="ECO:0000313" key="4">
    <source>
        <dbReference type="EMBL" id="GBG63840.1"/>
    </source>
</evidence>
<organism evidence="4 5">
    <name type="scientific">Chara braunii</name>
    <name type="common">Braun's stonewort</name>
    <dbReference type="NCBI Taxonomy" id="69332"/>
    <lineage>
        <taxon>Eukaryota</taxon>
        <taxon>Viridiplantae</taxon>
        <taxon>Streptophyta</taxon>
        <taxon>Charophyceae</taxon>
        <taxon>Charales</taxon>
        <taxon>Characeae</taxon>
        <taxon>Chara</taxon>
    </lineage>
</organism>
<dbReference type="PRINTS" id="PR00459">
    <property type="entry name" value="ASPEROXIDASE"/>
</dbReference>
<dbReference type="Gene3D" id="1.10.520.10">
    <property type="match status" value="1"/>
</dbReference>
<dbReference type="GO" id="GO:0020037">
    <property type="term" value="F:heme binding"/>
    <property type="evidence" value="ECO:0007669"/>
    <property type="project" value="InterPro"/>
</dbReference>
<dbReference type="AlphaFoldDB" id="A0A388K1C0"/>
<proteinExistence type="inferred from homology"/>
<dbReference type="FunFam" id="1.20.58.1620:FF:000001">
    <property type="entry name" value="Thylakoid lumenal 29 kDa protein, chloroplastic"/>
    <property type="match status" value="1"/>
</dbReference>
<dbReference type="Proteomes" id="UP000265515">
    <property type="component" value="Unassembled WGS sequence"/>
</dbReference>
<evidence type="ECO:0000256" key="2">
    <source>
        <dbReference type="RuleBase" id="RU004241"/>
    </source>
</evidence>
<feature type="domain" description="Plant heme peroxidase family profile" evidence="3">
    <location>
        <begin position="133"/>
        <end position="304"/>
    </location>
</feature>
<evidence type="ECO:0000256" key="1">
    <source>
        <dbReference type="ARBA" id="ARBA00023002"/>
    </source>
</evidence>
<dbReference type="Gramene" id="GBG63840">
    <property type="protein sequence ID" value="GBG63840"/>
    <property type="gene ID" value="CBR_g39625"/>
</dbReference>
<keyword evidence="5" id="KW-1185">Reference proteome</keyword>
<comment type="caution">
    <text evidence="4">The sequence shown here is derived from an EMBL/GenBank/DDBJ whole genome shotgun (WGS) entry which is preliminary data.</text>
</comment>
<dbReference type="InterPro" id="IPR044831">
    <property type="entry name" value="Ccp1-like"/>
</dbReference>
<dbReference type="STRING" id="69332.A0A388K1C0"/>
<dbReference type="GO" id="GO:0042744">
    <property type="term" value="P:hydrogen peroxide catabolic process"/>
    <property type="evidence" value="ECO:0007669"/>
    <property type="project" value="TreeGrafter"/>
</dbReference>
<dbReference type="Pfam" id="PF00141">
    <property type="entry name" value="peroxidase"/>
    <property type="match status" value="1"/>
</dbReference>
<dbReference type="SUPFAM" id="SSF48113">
    <property type="entry name" value="Heme-dependent peroxidases"/>
    <property type="match status" value="1"/>
</dbReference>
<accession>A0A388K1C0</accession>
<sequence>MAASATMAGVSLTRGGSMVDSCLPVGRARRALRSQSTPALPAGVPSHLFSGHVSTSKETGTTQVLARCEAAQGDTQDASTTGRRGTLVGLSALAAAASVWSPPLFVGVDASASAADLTQRIQRDEYRGGLQTKLVNLVDNNPDLVSDLMRLALNDALSFDKASKTGGANGSIRFSDELARPENAGLEKAVAALGTLKEAFDAGKKGGPVAWADLIQFAGKAAVRQMFLNAAIAKAGGDVSKGKQLNQAFGSSAQWGQFNKAFGRTDATEADPANRVPAPDSSPAEWKEKFAAVGLKPRQVAVMSAFLGPDQEATEKKLMEDPEIAPWVKKYQRSRETVSQTDYEVDLITTLTKICVLGQSINYEAYTFKIPVKLRL</sequence>
<dbReference type="PANTHER" id="PTHR31356:SF34">
    <property type="entry name" value="THYLAKOID LUMENAL 29 KDA PROTEIN, CHLOROPLASTIC"/>
    <property type="match status" value="1"/>
</dbReference>
<dbReference type="InterPro" id="IPR002207">
    <property type="entry name" value="Peroxidase_I"/>
</dbReference>
<protein>
    <recommendedName>
        <fullName evidence="3">Plant heme peroxidase family profile domain-containing protein</fullName>
    </recommendedName>
</protein>
<comment type="similarity">
    <text evidence="2">Belongs to the peroxidase family.</text>
</comment>
<evidence type="ECO:0000313" key="5">
    <source>
        <dbReference type="Proteomes" id="UP000265515"/>
    </source>
</evidence>
<dbReference type="OMA" id="EAYTYPR"/>
<keyword evidence="1" id="KW-0560">Oxidoreductase</keyword>
<dbReference type="GO" id="GO:0000302">
    <property type="term" value="P:response to reactive oxygen species"/>
    <property type="evidence" value="ECO:0007669"/>
    <property type="project" value="TreeGrafter"/>
</dbReference>
<name>A0A388K1C0_CHABU</name>
<dbReference type="InterPro" id="IPR010255">
    <property type="entry name" value="Haem_peroxidase_sf"/>
</dbReference>
<reference evidence="4 5" key="1">
    <citation type="journal article" date="2018" name="Cell">
        <title>The Chara Genome: Secondary Complexity and Implications for Plant Terrestrialization.</title>
        <authorList>
            <person name="Nishiyama T."/>
            <person name="Sakayama H."/>
            <person name="Vries J.D."/>
            <person name="Buschmann H."/>
            <person name="Saint-Marcoux D."/>
            <person name="Ullrich K.K."/>
            <person name="Haas F.B."/>
            <person name="Vanderstraeten L."/>
            <person name="Becker D."/>
            <person name="Lang D."/>
            <person name="Vosolsobe S."/>
            <person name="Rombauts S."/>
            <person name="Wilhelmsson P.K.I."/>
            <person name="Janitza P."/>
            <person name="Kern R."/>
            <person name="Heyl A."/>
            <person name="Rumpler F."/>
            <person name="Villalobos L.I.A.C."/>
            <person name="Clay J.M."/>
            <person name="Skokan R."/>
            <person name="Toyoda A."/>
            <person name="Suzuki Y."/>
            <person name="Kagoshima H."/>
            <person name="Schijlen E."/>
            <person name="Tajeshwar N."/>
            <person name="Catarino B."/>
            <person name="Hetherington A.J."/>
            <person name="Saltykova A."/>
            <person name="Bonnot C."/>
            <person name="Breuninger H."/>
            <person name="Symeonidi A."/>
            <person name="Radhakrishnan G.V."/>
            <person name="Van Nieuwerburgh F."/>
            <person name="Deforce D."/>
            <person name="Chang C."/>
            <person name="Karol K.G."/>
            <person name="Hedrich R."/>
            <person name="Ulvskov P."/>
            <person name="Glockner G."/>
            <person name="Delwiche C.F."/>
            <person name="Petrasek J."/>
            <person name="Van de Peer Y."/>
            <person name="Friml J."/>
            <person name="Beilby M."/>
            <person name="Dolan L."/>
            <person name="Kohara Y."/>
            <person name="Sugano S."/>
            <person name="Fujiyama A."/>
            <person name="Delaux P.-M."/>
            <person name="Quint M."/>
            <person name="TheiBen G."/>
            <person name="Hagemann M."/>
            <person name="Harholt J."/>
            <person name="Dunand C."/>
            <person name="Zachgo S."/>
            <person name="Langdale J."/>
            <person name="Maumus F."/>
            <person name="Straeten D.V.D."/>
            <person name="Gould S.B."/>
            <person name="Rensing S.A."/>
        </authorList>
    </citation>
    <scope>NUCLEOTIDE SEQUENCE [LARGE SCALE GENOMIC DNA]</scope>
    <source>
        <strain evidence="4 5">S276</strain>
    </source>
</reference>